<proteinExistence type="predicted"/>
<evidence type="ECO:0000313" key="4">
    <source>
        <dbReference type="Proteomes" id="UP000749040"/>
    </source>
</evidence>
<dbReference type="Proteomes" id="UP000749040">
    <property type="component" value="Unassembled WGS sequence"/>
</dbReference>
<organism evidence="3 4">
    <name type="scientific">Actinacidiphila acididurans</name>
    <dbReference type="NCBI Taxonomy" id="2784346"/>
    <lineage>
        <taxon>Bacteria</taxon>
        <taxon>Bacillati</taxon>
        <taxon>Actinomycetota</taxon>
        <taxon>Actinomycetes</taxon>
        <taxon>Kitasatosporales</taxon>
        <taxon>Streptomycetaceae</taxon>
        <taxon>Actinacidiphila</taxon>
    </lineage>
</organism>
<accession>A0ABS2TJ17</accession>
<dbReference type="InterPro" id="IPR036457">
    <property type="entry name" value="PPM-type-like_dom_sf"/>
</dbReference>
<dbReference type="PANTHER" id="PTHR43156:SF2">
    <property type="entry name" value="STAGE II SPORULATION PROTEIN E"/>
    <property type="match status" value="1"/>
</dbReference>
<dbReference type="InterPro" id="IPR001932">
    <property type="entry name" value="PPM-type_phosphatase-like_dom"/>
</dbReference>
<dbReference type="PANTHER" id="PTHR43156">
    <property type="entry name" value="STAGE II SPORULATION PROTEIN E-RELATED"/>
    <property type="match status" value="1"/>
</dbReference>
<comment type="caution">
    <text evidence="3">The sequence shown here is derived from an EMBL/GenBank/DDBJ whole genome shotgun (WGS) entry which is preliminary data.</text>
</comment>
<keyword evidence="1" id="KW-0378">Hydrolase</keyword>
<name>A0ABS2TJ17_9ACTN</name>
<dbReference type="InterPro" id="IPR003018">
    <property type="entry name" value="GAF"/>
</dbReference>
<dbReference type="RefSeq" id="WP_205354939.1">
    <property type="nucleotide sequence ID" value="NZ_JADKYB010000001.1"/>
</dbReference>
<keyword evidence="4" id="KW-1185">Reference proteome</keyword>
<dbReference type="Pfam" id="PF13185">
    <property type="entry name" value="GAF_2"/>
    <property type="match status" value="1"/>
</dbReference>
<dbReference type="Pfam" id="PF07228">
    <property type="entry name" value="SpoIIE"/>
    <property type="match status" value="1"/>
</dbReference>
<dbReference type="Gene3D" id="3.30.450.40">
    <property type="match status" value="1"/>
</dbReference>
<gene>
    <name evidence="3" type="ORF">ITX44_00560</name>
</gene>
<dbReference type="InterPro" id="IPR029016">
    <property type="entry name" value="GAF-like_dom_sf"/>
</dbReference>
<dbReference type="EMBL" id="JADKYB010000001">
    <property type="protein sequence ID" value="MBM9503052.1"/>
    <property type="molecule type" value="Genomic_DNA"/>
</dbReference>
<dbReference type="SMART" id="SM00331">
    <property type="entry name" value="PP2C_SIG"/>
    <property type="match status" value="1"/>
</dbReference>
<dbReference type="SUPFAM" id="SSF81606">
    <property type="entry name" value="PP2C-like"/>
    <property type="match status" value="1"/>
</dbReference>
<evidence type="ECO:0000256" key="1">
    <source>
        <dbReference type="ARBA" id="ARBA00022801"/>
    </source>
</evidence>
<dbReference type="InterPro" id="IPR052016">
    <property type="entry name" value="Bact_Sigma-Reg"/>
</dbReference>
<evidence type="ECO:0000259" key="2">
    <source>
        <dbReference type="SMART" id="SM00331"/>
    </source>
</evidence>
<reference evidence="3 4" key="1">
    <citation type="submission" date="2021-01" db="EMBL/GenBank/DDBJ databases">
        <title>Streptomyces acididurans sp. nov., isolated from a peat swamp forest soil.</title>
        <authorList>
            <person name="Chantavorakit T."/>
            <person name="Duangmal K."/>
        </authorList>
    </citation>
    <scope>NUCLEOTIDE SEQUENCE [LARGE SCALE GENOMIC DNA]</scope>
    <source>
        <strain evidence="3 4">KK5PA1</strain>
    </source>
</reference>
<feature type="domain" description="PPM-type phosphatase" evidence="2">
    <location>
        <begin position="239"/>
        <end position="455"/>
    </location>
</feature>
<evidence type="ECO:0000313" key="3">
    <source>
        <dbReference type="EMBL" id="MBM9503052.1"/>
    </source>
</evidence>
<dbReference type="SUPFAM" id="SSF55781">
    <property type="entry name" value="GAF domain-like"/>
    <property type="match status" value="1"/>
</dbReference>
<sequence>MSDLFGWRPGQGAVDLAGYDGPEVTFGVVRDDTKEVKHEEQRQAALVAERQRAKEVADFSSALITAATEQEVQQVVLTRLAATFDAAGALLAVVEEGRLRVATDAGIGMREAGFLNGMPLDRPGPVPEAIRTGTPQFVPDRRDYERRWPHATAFPKLRRLGADYAFSVTPFCEAGNDPLGGFLMIYDSGGLPSSEERTLMGTLADLAGQALRRVRLEQARVELATVLQQAVLPVLPEHLAGLDVAARYRPSRQGLDIGGDWYDAFVMPDGAIVMEIGDAQGHDVEAAAFMGQVRLSMRAIADHEPDPATVLTRTNQLLTTLDHPRFASCTMLRIDPRSGRVTGAGAGHVPLLYASRDGDHSARELPGGPVLGVVPDAVYHEETFTLGKDCALIMVTDGVVEGPGLTLDAGLRRAGTLAGAALHDGQAAEQTADRVIEGAATADHGDDLTVLVIRRI</sequence>
<dbReference type="Gene3D" id="3.60.40.10">
    <property type="entry name" value="PPM-type phosphatase domain"/>
    <property type="match status" value="1"/>
</dbReference>
<protein>
    <submittedName>
        <fullName evidence="3">SpoIIE family protein phosphatase</fullName>
    </submittedName>
</protein>